<dbReference type="AlphaFoldDB" id="A0A419DGP9"/>
<proteinExistence type="predicted"/>
<dbReference type="GO" id="GO:0003723">
    <property type="term" value="F:RNA binding"/>
    <property type="evidence" value="ECO:0007669"/>
    <property type="project" value="InterPro"/>
</dbReference>
<organism evidence="3 4">
    <name type="scientific">candidate division WS5 bacterium</name>
    <dbReference type="NCBI Taxonomy" id="2093353"/>
    <lineage>
        <taxon>Bacteria</taxon>
        <taxon>candidate division WS5</taxon>
    </lineage>
</organism>
<protein>
    <submittedName>
        <fullName evidence="3">KH domain-containing protein</fullName>
    </submittedName>
</protein>
<dbReference type="PANTHER" id="PTHR35800:SF1">
    <property type="entry name" value="RNA-BINDING PROTEIN KHPB"/>
    <property type="match status" value="1"/>
</dbReference>
<dbReference type="EMBL" id="QZJW01000002">
    <property type="protein sequence ID" value="RJO62247.1"/>
    <property type="molecule type" value="Genomic_DNA"/>
</dbReference>
<dbReference type="Gene3D" id="3.30.300.20">
    <property type="match status" value="1"/>
</dbReference>
<dbReference type="Proteomes" id="UP000285655">
    <property type="component" value="Unassembled WGS sequence"/>
</dbReference>
<name>A0A419DGP9_9BACT</name>
<dbReference type="InterPro" id="IPR036867">
    <property type="entry name" value="R3H_dom_sf"/>
</dbReference>
<dbReference type="Gene3D" id="3.30.1370.50">
    <property type="entry name" value="R3H-like domain"/>
    <property type="match status" value="1"/>
</dbReference>
<gene>
    <name evidence="3" type="ORF">C4544_00115</name>
</gene>
<sequence>MSISVSTIKKVKEKAEKTLTLLGVDQKTAVSAEEGRVRISIDSTDKALLIGYRGENLFALRYMLALICREILPEGTSLVADVGGYLKDKEKRIENMVETAAKKVRDTGMEEMLPPMNAYERMLAHQKAAKMNGITSYSEGSGNERKLFISKEQSGGNEKS</sequence>
<evidence type="ECO:0000256" key="1">
    <source>
        <dbReference type="SAM" id="MobiDB-lite"/>
    </source>
</evidence>
<dbReference type="SUPFAM" id="SSF82708">
    <property type="entry name" value="R3H domain"/>
    <property type="match status" value="1"/>
</dbReference>
<comment type="caution">
    <text evidence="3">The sequence shown here is derived from an EMBL/GenBank/DDBJ whole genome shotgun (WGS) entry which is preliminary data.</text>
</comment>
<dbReference type="Pfam" id="PF01424">
    <property type="entry name" value="R3H"/>
    <property type="match status" value="1"/>
</dbReference>
<evidence type="ECO:0000259" key="2">
    <source>
        <dbReference type="PROSITE" id="PS51061"/>
    </source>
</evidence>
<feature type="region of interest" description="Disordered" evidence="1">
    <location>
        <begin position="135"/>
        <end position="160"/>
    </location>
</feature>
<dbReference type="PROSITE" id="PS51061">
    <property type="entry name" value="R3H"/>
    <property type="match status" value="1"/>
</dbReference>
<reference evidence="3 4" key="1">
    <citation type="journal article" date="2017" name="ISME J.">
        <title>Energy and carbon metabolisms in a deep terrestrial subsurface fluid microbial community.</title>
        <authorList>
            <person name="Momper L."/>
            <person name="Jungbluth S.P."/>
            <person name="Lee M.D."/>
            <person name="Amend J.P."/>
        </authorList>
    </citation>
    <scope>NUCLEOTIDE SEQUENCE [LARGE SCALE GENOMIC DNA]</scope>
    <source>
        <strain evidence="3">SURF_29</strain>
    </source>
</reference>
<dbReference type="InterPro" id="IPR015946">
    <property type="entry name" value="KH_dom-like_a/b"/>
</dbReference>
<dbReference type="PANTHER" id="PTHR35800">
    <property type="entry name" value="PROTEIN JAG"/>
    <property type="match status" value="1"/>
</dbReference>
<accession>A0A419DGP9</accession>
<evidence type="ECO:0000313" key="3">
    <source>
        <dbReference type="EMBL" id="RJO62247.1"/>
    </source>
</evidence>
<dbReference type="InterPro" id="IPR001374">
    <property type="entry name" value="R3H_dom"/>
</dbReference>
<feature type="domain" description="R3H" evidence="2">
    <location>
        <begin position="87"/>
        <end position="153"/>
    </location>
</feature>
<evidence type="ECO:0000313" key="4">
    <source>
        <dbReference type="Proteomes" id="UP000285655"/>
    </source>
</evidence>
<dbReference type="InterPro" id="IPR039247">
    <property type="entry name" value="KhpB"/>
</dbReference>
<feature type="compositionally biased region" description="Polar residues" evidence="1">
    <location>
        <begin position="151"/>
        <end position="160"/>
    </location>
</feature>
<dbReference type="SMART" id="SM00393">
    <property type="entry name" value="R3H"/>
    <property type="match status" value="1"/>
</dbReference>